<name>A0A381CET8_CAMCO</name>
<dbReference type="AlphaFoldDB" id="A0A381CET8"/>
<dbReference type="Proteomes" id="UP000361993">
    <property type="component" value="Unassembled WGS sequence"/>
</dbReference>
<proteinExistence type="predicted"/>
<dbReference type="GeneID" id="66545055"/>
<reference evidence="2 3" key="2">
    <citation type="submission" date="2018-07" db="EMBL/GenBank/DDBJ databases">
        <authorList>
            <consortium name="NARMS: The National Antimicrobial Resistance Monitoring System"/>
        </authorList>
    </citation>
    <scope>NUCLEOTIDE SEQUENCE [LARGE SCALE GENOMIC DNA]</scope>
    <source>
        <strain evidence="2 3">CVM N17C548</strain>
    </source>
</reference>
<sequence length="328" mass="37839">MKKIFLFLTILSFMWAQDDVIIYDYVPLEDVNLSSLDPVQSLKTLPHQRNKFQKVVQGNGTGESKEEALNNALIDALSQFKGVSNVNLRQELQSIDLSFSHLGQISQKSKSVLQNVSKGYIDTYKVDKIDQNGTLWQVEISAFKSLYQNDNKPKLVILNDKNKEESYLKRALYDAFSQDENFTLLEREHDFKDENKIIKSEDGSSEESYKLGNVLGADYILEFEILDITQAKQSKISYQNNTKVSINIAYKLIFYPTRELVFSKTFNTTFTLSGDSKKEQKNWENIALFMQREMEKSLFFDTLEEDNKQEGKENTYKLHENGGVNLGF</sequence>
<organism evidence="1 4">
    <name type="scientific">Campylobacter coli</name>
    <dbReference type="NCBI Taxonomy" id="195"/>
    <lineage>
        <taxon>Bacteria</taxon>
        <taxon>Pseudomonadati</taxon>
        <taxon>Campylobacterota</taxon>
        <taxon>Epsilonproteobacteria</taxon>
        <taxon>Campylobacterales</taxon>
        <taxon>Campylobacteraceae</taxon>
        <taxon>Campylobacter</taxon>
    </lineage>
</organism>
<dbReference type="STRING" id="195.ATE51_00182"/>
<dbReference type="RefSeq" id="WP_002786390.1">
    <property type="nucleotide sequence ID" value="NZ_AANHVQ020000002.1"/>
</dbReference>
<evidence type="ECO:0000313" key="3">
    <source>
        <dbReference type="Proteomes" id="UP000352088"/>
    </source>
</evidence>
<evidence type="ECO:0000313" key="1">
    <source>
        <dbReference type="EMBL" id="EAK1510090.1"/>
    </source>
</evidence>
<dbReference type="Proteomes" id="UP000352088">
    <property type="component" value="Unassembled WGS sequence"/>
</dbReference>
<dbReference type="EMBL" id="AACQHW010000006">
    <property type="protein sequence ID" value="EAL6851135.1"/>
    <property type="molecule type" value="Genomic_DNA"/>
</dbReference>
<gene>
    <name evidence="1" type="ORF">CJD00_07465</name>
    <name evidence="2" type="ORF">DSX26_06620</name>
</gene>
<reference evidence="1 4" key="1">
    <citation type="submission" date="2018-05" db="EMBL/GenBank/DDBJ databases">
        <authorList>
            <consortium name="GenomeTrakr network: Whole genome sequencing for foodborne pathogen traceback"/>
        </authorList>
    </citation>
    <scope>NUCLEOTIDE SEQUENCE [LARGE SCALE GENOMIC DNA]</scope>
    <source>
        <strain evidence="1 4">NC_C6016</strain>
    </source>
</reference>
<evidence type="ECO:0000313" key="2">
    <source>
        <dbReference type="EMBL" id="EAL6851135.1"/>
    </source>
</evidence>
<dbReference type="OrthoDB" id="193695at2"/>
<protein>
    <submittedName>
        <fullName evidence="1">Uncharacterized protein</fullName>
    </submittedName>
</protein>
<comment type="caution">
    <text evidence="1">The sequence shown here is derived from an EMBL/GenBank/DDBJ whole genome shotgun (WGS) entry which is preliminary data.</text>
</comment>
<evidence type="ECO:0000313" key="4">
    <source>
        <dbReference type="Proteomes" id="UP000361993"/>
    </source>
</evidence>
<dbReference type="EMBL" id="AACDUL010000014">
    <property type="protein sequence ID" value="EAK1510090.1"/>
    <property type="molecule type" value="Genomic_DNA"/>
</dbReference>
<accession>A0A381CET8</accession>